<evidence type="ECO:0000313" key="2">
    <source>
        <dbReference type="Proteomes" id="UP000298652"/>
    </source>
</evidence>
<accession>A0A4U6VM25</accession>
<gene>
    <name evidence="1" type="ORF">SEVIR_2G059200v2</name>
</gene>
<keyword evidence="2" id="KW-1185">Reference proteome</keyword>
<reference evidence="1" key="1">
    <citation type="submission" date="2019-03" db="EMBL/GenBank/DDBJ databases">
        <title>WGS assembly of Setaria viridis.</title>
        <authorList>
            <person name="Huang P."/>
            <person name="Jenkins J."/>
            <person name="Grimwood J."/>
            <person name="Barry K."/>
            <person name="Healey A."/>
            <person name="Mamidi S."/>
            <person name="Sreedasyam A."/>
            <person name="Shu S."/>
            <person name="Feldman M."/>
            <person name="Wu J."/>
            <person name="Yu Y."/>
            <person name="Chen C."/>
            <person name="Johnson J."/>
            <person name="Rokhsar D."/>
            <person name="Baxter I."/>
            <person name="Schmutz J."/>
            <person name="Brutnell T."/>
            <person name="Kellogg E."/>
        </authorList>
    </citation>
    <scope>NUCLEOTIDE SEQUENCE [LARGE SCALE GENOMIC DNA]</scope>
</reference>
<name>A0A4U6VM25_SETVI</name>
<proteinExistence type="predicted"/>
<protein>
    <submittedName>
        <fullName evidence="1">Uncharacterized protein</fullName>
    </submittedName>
</protein>
<dbReference type="AlphaFoldDB" id="A0A4U6VM25"/>
<organism evidence="1 2">
    <name type="scientific">Setaria viridis</name>
    <name type="common">Green bristlegrass</name>
    <name type="synonym">Setaria italica subsp. viridis</name>
    <dbReference type="NCBI Taxonomy" id="4556"/>
    <lineage>
        <taxon>Eukaryota</taxon>
        <taxon>Viridiplantae</taxon>
        <taxon>Streptophyta</taxon>
        <taxon>Embryophyta</taxon>
        <taxon>Tracheophyta</taxon>
        <taxon>Spermatophyta</taxon>
        <taxon>Magnoliopsida</taxon>
        <taxon>Liliopsida</taxon>
        <taxon>Poales</taxon>
        <taxon>Poaceae</taxon>
        <taxon>PACMAD clade</taxon>
        <taxon>Panicoideae</taxon>
        <taxon>Panicodae</taxon>
        <taxon>Paniceae</taxon>
        <taxon>Cenchrinae</taxon>
        <taxon>Setaria</taxon>
    </lineage>
</organism>
<sequence length="184" mass="21091">MPTVLHTMEVTLTCPRLSSYAGPAWTQFCYLHVGVGYKWPFSEMLPYEMDEEDGEEAICEGDLKRYVRVQAREAIKQWGWLFRLLNILVERDDRDLRVVIRGEPHTSTYTVMIGRAQVPLLDALVIRNLNEEEEEDVVKDNKKRRCGEAESSLMLEGMLEFGKRQEAGAGAHFFIFAKSTMLAG</sequence>
<dbReference type="Gramene" id="TKW30760">
    <property type="protein sequence ID" value="TKW30760"/>
    <property type="gene ID" value="SEVIR_2G059200v2"/>
</dbReference>
<dbReference type="EMBL" id="CM016553">
    <property type="protein sequence ID" value="TKW30760.1"/>
    <property type="molecule type" value="Genomic_DNA"/>
</dbReference>
<dbReference type="Proteomes" id="UP000298652">
    <property type="component" value="Chromosome 2"/>
</dbReference>
<evidence type="ECO:0000313" key="1">
    <source>
        <dbReference type="EMBL" id="TKW30760.1"/>
    </source>
</evidence>